<keyword evidence="2" id="KW-1185">Reference proteome</keyword>
<organism evidence="2">
    <name type="scientific">Laccaria bicolor (strain S238N-H82 / ATCC MYA-4686)</name>
    <name type="common">Bicoloured deceiver</name>
    <name type="synonym">Laccaria laccata var. bicolor</name>
    <dbReference type="NCBI Taxonomy" id="486041"/>
    <lineage>
        <taxon>Eukaryota</taxon>
        <taxon>Fungi</taxon>
        <taxon>Dikarya</taxon>
        <taxon>Basidiomycota</taxon>
        <taxon>Agaricomycotina</taxon>
        <taxon>Agaricomycetes</taxon>
        <taxon>Agaricomycetidae</taxon>
        <taxon>Agaricales</taxon>
        <taxon>Agaricineae</taxon>
        <taxon>Hydnangiaceae</taxon>
        <taxon>Laccaria</taxon>
    </lineage>
</organism>
<proteinExistence type="predicted"/>
<dbReference type="AlphaFoldDB" id="B0DYC0"/>
<evidence type="ECO:0000313" key="1">
    <source>
        <dbReference type="EMBL" id="EDR00361.1"/>
    </source>
</evidence>
<reference evidence="1 2" key="1">
    <citation type="journal article" date="2008" name="Nature">
        <title>The genome of Laccaria bicolor provides insights into mycorrhizal symbiosis.</title>
        <authorList>
            <person name="Martin F."/>
            <person name="Aerts A."/>
            <person name="Ahren D."/>
            <person name="Brun A."/>
            <person name="Danchin E.G.J."/>
            <person name="Duchaussoy F."/>
            <person name="Gibon J."/>
            <person name="Kohler A."/>
            <person name="Lindquist E."/>
            <person name="Pereda V."/>
            <person name="Salamov A."/>
            <person name="Shapiro H.J."/>
            <person name="Wuyts J."/>
            <person name="Blaudez D."/>
            <person name="Buee M."/>
            <person name="Brokstein P."/>
            <person name="Canbaeck B."/>
            <person name="Cohen D."/>
            <person name="Courty P.E."/>
            <person name="Coutinho P.M."/>
            <person name="Delaruelle C."/>
            <person name="Detter J.C."/>
            <person name="Deveau A."/>
            <person name="DiFazio S."/>
            <person name="Duplessis S."/>
            <person name="Fraissinet-Tachet L."/>
            <person name="Lucic E."/>
            <person name="Frey-Klett P."/>
            <person name="Fourrey C."/>
            <person name="Feussner I."/>
            <person name="Gay G."/>
            <person name="Grimwood J."/>
            <person name="Hoegger P.J."/>
            <person name="Jain P."/>
            <person name="Kilaru S."/>
            <person name="Labbe J."/>
            <person name="Lin Y.C."/>
            <person name="Legue V."/>
            <person name="Le Tacon F."/>
            <person name="Marmeisse R."/>
            <person name="Melayah D."/>
            <person name="Montanini B."/>
            <person name="Muratet M."/>
            <person name="Nehls U."/>
            <person name="Niculita-Hirzel H."/>
            <person name="Oudot-Le Secq M.P."/>
            <person name="Peter M."/>
            <person name="Quesneville H."/>
            <person name="Rajashekar B."/>
            <person name="Reich M."/>
            <person name="Rouhier N."/>
            <person name="Schmutz J."/>
            <person name="Yin T."/>
            <person name="Chalot M."/>
            <person name="Henrissat B."/>
            <person name="Kuees U."/>
            <person name="Lucas S."/>
            <person name="Van de Peer Y."/>
            <person name="Podila G.K."/>
            <person name="Polle A."/>
            <person name="Pukkila P.J."/>
            <person name="Richardson P.M."/>
            <person name="Rouze P."/>
            <person name="Sanders I.R."/>
            <person name="Stajich J.E."/>
            <person name="Tunlid A."/>
            <person name="Tuskan G."/>
            <person name="Grigoriev I.V."/>
        </authorList>
    </citation>
    <scope>NUCLEOTIDE SEQUENCE [LARGE SCALE GENOMIC DNA]</scope>
    <source>
        <strain evidence="2">S238N-H82 / ATCC MYA-4686</strain>
    </source>
</reference>
<name>B0DYC0_LACBS</name>
<dbReference type="KEGG" id="lbc:LACBIDRAFT_334174"/>
<evidence type="ECO:0000313" key="2">
    <source>
        <dbReference type="Proteomes" id="UP000001194"/>
    </source>
</evidence>
<dbReference type="OrthoDB" id="10508985at2759"/>
<dbReference type="Proteomes" id="UP000001194">
    <property type="component" value="Unassembled WGS sequence"/>
</dbReference>
<dbReference type="GeneID" id="6084587"/>
<accession>B0DYC0</accession>
<sequence>MGARGKVGRSVLYGALFVRPTHVAWPILESRPSHSQGRILDSSAESAGPLLMGACHTPLAHHFCETTPMPSLGSCQSANNSPGQPIDLPSPPVPTLNLEQPRITPHLASLTVSLMTQQDGLQVVTLNNKTEAYNVECRNKIEDEKREKSEEVKACARSHWHARKRHRQDLSSV</sequence>
<protein>
    <submittedName>
        <fullName evidence="1">Predicted protein</fullName>
    </submittedName>
</protein>
<dbReference type="HOGENOM" id="CLU_1547871_0_0_1"/>
<dbReference type="EMBL" id="DS547150">
    <property type="protein sequence ID" value="EDR00361.1"/>
    <property type="molecule type" value="Genomic_DNA"/>
</dbReference>
<gene>
    <name evidence="1" type="ORF">LACBIDRAFT_334174</name>
</gene>
<dbReference type="InParanoid" id="B0DYC0"/>
<dbReference type="RefSeq" id="XP_001888920.1">
    <property type="nucleotide sequence ID" value="XM_001888885.1"/>
</dbReference>